<accession>A0AAD6VHU8</accession>
<feature type="region of interest" description="Disordered" evidence="1">
    <location>
        <begin position="33"/>
        <end position="84"/>
    </location>
</feature>
<feature type="signal peptide" evidence="2">
    <location>
        <begin position="1"/>
        <end position="30"/>
    </location>
</feature>
<keyword evidence="4" id="KW-1185">Reference proteome</keyword>
<organism evidence="3 4">
    <name type="scientific">Mycena pura</name>
    <dbReference type="NCBI Taxonomy" id="153505"/>
    <lineage>
        <taxon>Eukaryota</taxon>
        <taxon>Fungi</taxon>
        <taxon>Dikarya</taxon>
        <taxon>Basidiomycota</taxon>
        <taxon>Agaricomycotina</taxon>
        <taxon>Agaricomycetes</taxon>
        <taxon>Agaricomycetidae</taxon>
        <taxon>Agaricales</taxon>
        <taxon>Marasmiineae</taxon>
        <taxon>Mycenaceae</taxon>
        <taxon>Mycena</taxon>
    </lineage>
</organism>
<protein>
    <recommendedName>
        <fullName evidence="5">Secreted protein</fullName>
    </recommendedName>
</protein>
<gene>
    <name evidence="3" type="ORF">GGX14DRAFT_446580</name>
</gene>
<sequence length="144" mass="15496">MAMRMQRPMHRTLRLVLFPTFLAHCTSSLAHLPSVPQTHPHPNSDSTTHSQSTMCSANARSEVDMEEDPRGADPRINMSKGPLLPRLRAATLTSIAAETTLSMPAASKKPSRSKSRKPVPIPSVHYPFPASSEDAGGGAPPPPL</sequence>
<reference evidence="3" key="1">
    <citation type="submission" date="2023-03" db="EMBL/GenBank/DDBJ databases">
        <title>Massive genome expansion in bonnet fungi (Mycena s.s.) driven by repeated elements and novel gene families across ecological guilds.</title>
        <authorList>
            <consortium name="Lawrence Berkeley National Laboratory"/>
            <person name="Harder C.B."/>
            <person name="Miyauchi S."/>
            <person name="Viragh M."/>
            <person name="Kuo A."/>
            <person name="Thoen E."/>
            <person name="Andreopoulos B."/>
            <person name="Lu D."/>
            <person name="Skrede I."/>
            <person name="Drula E."/>
            <person name="Henrissat B."/>
            <person name="Morin E."/>
            <person name="Kohler A."/>
            <person name="Barry K."/>
            <person name="LaButti K."/>
            <person name="Morin E."/>
            <person name="Salamov A."/>
            <person name="Lipzen A."/>
            <person name="Mereny Z."/>
            <person name="Hegedus B."/>
            <person name="Baldrian P."/>
            <person name="Stursova M."/>
            <person name="Weitz H."/>
            <person name="Taylor A."/>
            <person name="Grigoriev I.V."/>
            <person name="Nagy L.G."/>
            <person name="Martin F."/>
            <person name="Kauserud H."/>
        </authorList>
    </citation>
    <scope>NUCLEOTIDE SEQUENCE</scope>
    <source>
        <strain evidence="3">9144</strain>
    </source>
</reference>
<comment type="caution">
    <text evidence="3">The sequence shown here is derived from an EMBL/GenBank/DDBJ whole genome shotgun (WGS) entry which is preliminary data.</text>
</comment>
<evidence type="ECO:0000313" key="3">
    <source>
        <dbReference type="EMBL" id="KAJ7212511.1"/>
    </source>
</evidence>
<dbReference type="EMBL" id="JARJCW010000023">
    <property type="protein sequence ID" value="KAJ7212511.1"/>
    <property type="molecule type" value="Genomic_DNA"/>
</dbReference>
<name>A0AAD6VHU8_9AGAR</name>
<keyword evidence="2" id="KW-0732">Signal</keyword>
<feature type="compositionally biased region" description="Polar residues" evidence="1">
    <location>
        <begin position="33"/>
        <end position="59"/>
    </location>
</feature>
<feature type="region of interest" description="Disordered" evidence="1">
    <location>
        <begin position="97"/>
        <end position="144"/>
    </location>
</feature>
<evidence type="ECO:0000256" key="2">
    <source>
        <dbReference type="SAM" id="SignalP"/>
    </source>
</evidence>
<dbReference type="AlphaFoldDB" id="A0AAD6VHU8"/>
<dbReference type="Proteomes" id="UP001219525">
    <property type="component" value="Unassembled WGS sequence"/>
</dbReference>
<evidence type="ECO:0000256" key="1">
    <source>
        <dbReference type="SAM" id="MobiDB-lite"/>
    </source>
</evidence>
<proteinExistence type="predicted"/>
<evidence type="ECO:0000313" key="4">
    <source>
        <dbReference type="Proteomes" id="UP001219525"/>
    </source>
</evidence>
<evidence type="ECO:0008006" key="5">
    <source>
        <dbReference type="Google" id="ProtNLM"/>
    </source>
</evidence>
<feature type="non-terminal residue" evidence="3">
    <location>
        <position position="1"/>
    </location>
</feature>
<feature type="chain" id="PRO_5042205885" description="Secreted protein" evidence="2">
    <location>
        <begin position="31"/>
        <end position="144"/>
    </location>
</feature>